<dbReference type="PaxDb" id="4113-PGSC0003DMT400038971"/>
<name>M1B7M5_SOLTU</name>
<dbReference type="Proteomes" id="UP000011115">
    <property type="component" value="Unassembled WGS sequence"/>
</dbReference>
<dbReference type="Gramene" id="PGSC0003DMT400038971">
    <property type="protein sequence ID" value="PGSC0003DMT400038971"/>
    <property type="gene ID" value="PGSC0003DMG400015073"/>
</dbReference>
<accession>M1B7M5</accession>
<proteinExistence type="predicted"/>
<reference evidence="3" key="1">
    <citation type="journal article" date="2011" name="Nature">
        <title>Genome sequence and analysis of the tuber crop potato.</title>
        <authorList>
            <consortium name="The Potato Genome Sequencing Consortium"/>
        </authorList>
    </citation>
    <scope>NUCLEOTIDE SEQUENCE [LARGE SCALE GENOMIC DNA]</scope>
    <source>
        <strain evidence="3">cv. DM1-3 516 R44</strain>
    </source>
</reference>
<dbReference type="AlphaFoldDB" id="M1B7M5"/>
<evidence type="ECO:0000256" key="1">
    <source>
        <dbReference type="SAM" id="MobiDB-lite"/>
    </source>
</evidence>
<feature type="compositionally biased region" description="Polar residues" evidence="1">
    <location>
        <begin position="70"/>
        <end position="80"/>
    </location>
</feature>
<protein>
    <submittedName>
        <fullName evidence="2">Interferon-induced guanylate-binding protein</fullName>
    </submittedName>
</protein>
<feature type="region of interest" description="Disordered" evidence="1">
    <location>
        <begin position="32"/>
        <end position="81"/>
    </location>
</feature>
<dbReference type="InParanoid" id="M1B7M5"/>
<sequence>MNETTLDSKLRTASHGKCARIEEYEAGVESALHMGKNDRVTGGNKRSKSTTSPIAVTCPEDEGSEFRGDNVTSSQQTNTEDYTKYTVQKVKQELIKHNFGAELLLLKNPNKKDILALYEKCVLQLCFLESSSIGNGEMKKNVHRRWRDEEDELTSSIDRKWRG</sequence>
<dbReference type="eggNOG" id="KOG2037">
    <property type="taxonomic scope" value="Eukaryota"/>
</dbReference>
<keyword evidence="3" id="KW-1185">Reference proteome</keyword>
<dbReference type="HOGENOM" id="CLU_1629918_0_0_1"/>
<evidence type="ECO:0000313" key="3">
    <source>
        <dbReference type="Proteomes" id="UP000011115"/>
    </source>
</evidence>
<dbReference type="EnsemblPlants" id="PGSC0003DMT400038971">
    <property type="protein sequence ID" value="PGSC0003DMT400038971"/>
    <property type="gene ID" value="PGSC0003DMG400015073"/>
</dbReference>
<reference evidence="2" key="2">
    <citation type="submission" date="2015-06" db="UniProtKB">
        <authorList>
            <consortium name="EnsemblPlants"/>
        </authorList>
    </citation>
    <scope>IDENTIFICATION</scope>
    <source>
        <strain evidence="2">DM1-3 516 R44</strain>
    </source>
</reference>
<evidence type="ECO:0000313" key="2">
    <source>
        <dbReference type="EnsemblPlants" id="PGSC0003DMT400038971"/>
    </source>
</evidence>
<organism evidence="2 3">
    <name type="scientific">Solanum tuberosum</name>
    <name type="common">Potato</name>
    <dbReference type="NCBI Taxonomy" id="4113"/>
    <lineage>
        <taxon>Eukaryota</taxon>
        <taxon>Viridiplantae</taxon>
        <taxon>Streptophyta</taxon>
        <taxon>Embryophyta</taxon>
        <taxon>Tracheophyta</taxon>
        <taxon>Spermatophyta</taxon>
        <taxon>Magnoliopsida</taxon>
        <taxon>eudicotyledons</taxon>
        <taxon>Gunneridae</taxon>
        <taxon>Pentapetalae</taxon>
        <taxon>asterids</taxon>
        <taxon>lamiids</taxon>
        <taxon>Solanales</taxon>
        <taxon>Solanaceae</taxon>
        <taxon>Solanoideae</taxon>
        <taxon>Solaneae</taxon>
        <taxon>Solanum</taxon>
    </lineage>
</organism>